<feature type="transmembrane region" description="Helical" evidence="1">
    <location>
        <begin position="27"/>
        <end position="52"/>
    </location>
</feature>
<evidence type="ECO:0000313" key="2">
    <source>
        <dbReference type="EMBL" id="MET3614845.1"/>
    </source>
</evidence>
<name>A0ABV2J260_9HYPH</name>
<protein>
    <submittedName>
        <fullName evidence="2">Drug/metabolite transporter (DMT)-like permease</fullName>
    </submittedName>
</protein>
<keyword evidence="1" id="KW-0812">Transmembrane</keyword>
<organism evidence="2 3">
    <name type="scientific">Rhizobium aquaticum</name>
    <dbReference type="NCBI Taxonomy" id="1549636"/>
    <lineage>
        <taxon>Bacteria</taxon>
        <taxon>Pseudomonadati</taxon>
        <taxon>Pseudomonadota</taxon>
        <taxon>Alphaproteobacteria</taxon>
        <taxon>Hyphomicrobiales</taxon>
        <taxon>Rhizobiaceae</taxon>
        <taxon>Rhizobium/Agrobacterium group</taxon>
        <taxon>Rhizobium</taxon>
    </lineage>
</organism>
<sequence length="143" mass="15394">MEYLISQIAQAAARGLEPSTGRLQRSVVGAAITVIFATIALVSLFATAWFAIYERQGPVVASAWMTVVAVVLSLLAWAIVTILNRRAQRIWEEERRRIAAASSVRSGGTLLALTELPGLVKSSPVITILSVAGIAYALMKSRR</sequence>
<accession>A0ABV2J260</accession>
<keyword evidence="1" id="KW-0472">Membrane</keyword>
<dbReference type="EMBL" id="JBEPMB010000005">
    <property type="protein sequence ID" value="MET3614845.1"/>
    <property type="molecule type" value="Genomic_DNA"/>
</dbReference>
<dbReference type="RefSeq" id="WP_354557336.1">
    <property type="nucleotide sequence ID" value="NZ_JBEPMB010000005.1"/>
</dbReference>
<keyword evidence="1" id="KW-1133">Transmembrane helix</keyword>
<dbReference type="Proteomes" id="UP001549047">
    <property type="component" value="Unassembled WGS sequence"/>
</dbReference>
<comment type="caution">
    <text evidence="2">The sequence shown here is derived from an EMBL/GenBank/DDBJ whole genome shotgun (WGS) entry which is preliminary data.</text>
</comment>
<gene>
    <name evidence="2" type="ORF">ABID16_003188</name>
</gene>
<keyword evidence="3" id="KW-1185">Reference proteome</keyword>
<feature type="transmembrane region" description="Helical" evidence="1">
    <location>
        <begin position="64"/>
        <end position="84"/>
    </location>
</feature>
<reference evidence="2 3" key="1">
    <citation type="submission" date="2024-06" db="EMBL/GenBank/DDBJ databases">
        <title>Genomic Encyclopedia of Type Strains, Phase IV (KMG-IV): sequencing the most valuable type-strain genomes for metagenomic binning, comparative biology and taxonomic classification.</title>
        <authorList>
            <person name="Goeker M."/>
        </authorList>
    </citation>
    <scope>NUCLEOTIDE SEQUENCE [LARGE SCALE GENOMIC DNA]</scope>
    <source>
        <strain evidence="2 3">DSM 29780</strain>
    </source>
</reference>
<proteinExistence type="predicted"/>
<evidence type="ECO:0000313" key="3">
    <source>
        <dbReference type="Proteomes" id="UP001549047"/>
    </source>
</evidence>
<evidence type="ECO:0000256" key="1">
    <source>
        <dbReference type="SAM" id="Phobius"/>
    </source>
</evidence>